<dbReference type="Pfam" id="PF05016">
    <property type="entry name" value="ParE_toxin"/>
    <property type="match status" value="1"/>
</dbReference>
<protein>
    <submittedName>
        <fullName evidence="3">Type II toxin-antitoxin system RelE/ParE family toxin</fullName>
    </submittedName>
</protein>
<evidence type="ECO:0000256" key="2">
    <source>
        <dbReference type="ARBA" id="ARBA00022649"/>
    </source>
</evidence>
<reference evidence="3" key="1">
    <citation type="submission" date="2022-05" db="EMBL/GenBank/DDBJ databases">
        <title>Sphingomonas sp. strain MG17 Genome sequencing and assembly.</title>
        <authorList>
            <person name="Kim I."/>
        </authorList>
    </citation>
    <scope>NUCLEOTIDE SEQUENCE</scope>
    <source>
        <strain evidence="3">MG17</strain>
    </source>
</reference>
<name>A0A9X2KPS3_9SPHN</name>
<comment type="similarity">
    <text evidence="1">Belongs to the RelE toxin family.</text>
</comment>
<comment type="caution">
    <text evidence="3">The sequence shown here is derived from an EMBL/GenBank/DDBJ whole genome shotgun (WGS) entry which is preliminary data.</text>
</comment>
<evidence type="ECO:0000313" key="3">
    <source>
        <dbReference type="EMBL" id="MCP3731008.1"/>
    </source>
</evidence>
<keyword evidence="4" id="KW-1185">Reference proteome</keyword>
<organism evidence="3 4">
    <name type="scientific">Sphingomonas tagetis</name>
    <dbReference type="NCBI Taxonomy" id="2949092"/>
    <lineage>
        <taxon>Bacteria</taxon>
        <taxon>Pseudomonadati</taxon>
        <taxon>Pseudomonadota</taxon>
        <taxon>Alphaproteobacteria</taxon>
        <taxon>Sphingomonadales</taxon>
        <taxon>Sphingomonadaceae</taxon>
        <taxon>Sphingomonas</taxon>
    </lineage>
</organism>
<dbReference type="Proteomes" id="UP001139451">
    <property type="component" value="Unassembled WGS sequence"/>
</dbReference>
<keyword evidence="2" id="KW-1277">Toxin-antitoxin system</keyword>
<dbReference type="AlphaFoldDB" id="A0A9X2KPS3"/>
<dbReference type="PANTHER" id="PTHR33755">
    <property type="entry name" value="TOXIN PARE1-RELATED"/>
    <property type="match status" value="1"/>
</dbReference>
<dbReference type="EMBL" id="JAMLDX010000007">
    <property type="protein sequence ID" value="MCP3731008.1"/>
    <property type="molecule type" value="Genomic_DNA"/>
</dbReference>
<dbReference type="Gene3D" id="3.30.2310.20">
    <property type="entry name" value="RelE-like"/>
    <property type="match status" value="1"/>
</dbReference>
<dbReference type="InterPro" id="IPR035093">
    <property type="entry name" value="RelE/ParE_toxin_dom_sf"/>
</dbReference>
<proteinExistence type="inferred from homology"/>
<dbReference type="InterPro" id="IPR051803">
    <property type="entry name" value="TA_system_RelE-like_toxin"/>
</dbReference>
<dbReference type="RefSeq" id="WP_254293175.1">
    <property type="nucleotide sequence ID" value="NZ_JAMLDX010000007.1"/>
</dbReference>
<sequence length="91" mass="10283">MRHIVWTDEAIGHLEAIVAYISAFNPAAAERLGGKLIAVADSLAVFAERGRDAAEGRREMTTVWPYVLRYRVEHDRVVILRIRHGARDEAE</sequence>
<dbReference type="InterPro" id="IPR007712">
    <property type="entry name" value="RelE/ParE_toxin"/>
</dbReference>
<evidence type="ECO:0000313" key="4">
    <source>
        <dbReference type="Proteomes" id="UP001139451"/>
    </source>
</evidence>
<accession>A0A9X2KPS3</accession>
<gene>
    <name evidence="3" type="ORF">M9978_11255</name>
</gene>
<evidence type="ECO:0000256" key="1">
    <source>
        <dbReference type="ARBA" id="ARBA00006226"/>
    </source>
</evidence>